<reference evidence="2" key="1">
    <citation type="journal article" date="2013" name="Nature">
        <title>Pan genome of the phytoplankton Emiliania underpins its global distribution.</title>
        <authorList>
            <person name="Read B.A."/>
            <person name="Kegel J."/>
            <person name="Klute M.J."/>
            <person name="Kuo A."/>
            <person name="Lefebvre S.C."/>
            <person name="Maumus F."/>
            <person name="Mayer C."/>
            <person name="Miller J."/>
            <person name="Monier A."/>
            <person name="Salamov A."/>
            <person name="Young J."/>
            <person name="Aguilar M."/>
            <person name="Claverie J.M."/>
            <person name="Frickenhaus S."/>
            <person name="Gonzalez K."/>
            <person name="Herman E.K."/>
            <person name="Lin Y.C."/>
            <person name="Napier J."/>
            <person name="Ogata H."/>
            <person name="Sarno A.F."/>
            <person name="Shmutz J."/>
            <person name="Schroeder D."/>
            <person name="de Vargas C."/>
            <person name="Verret F."/>
            <person name="von Dassow P."/>
            <person name="Valentin K."/>
            <person name="Van de Peer Y."/>
            <person name="Wheeler G."/>
            <person name="Dacks J.B."/>
            <person name="Delwiche C.F."/>
            <person name="Dyhrman S.T."/>
            <person name="Glockner G."/>
            <person name="John U."/>
            <person name="Richards T."/>
            <person name="Worden A.Z."/>
            <person name="Zhang X."/>
            <person name="Grigoriev I.V."/>
            <person name="Allen A.E."/>
            <person name="Bidle K."/>
            <person name="Borodovsky M."/>
            <person name="Bowler C."/>
            <person name="Brownlee C."/>
            <person name="Cock J.M."/>
            <person name="Elias M."/>
            <person name="Gladyshev V.N."/>
            <person name="Groth M."/>
            <person name="Guda C."/>
            <person name="Hadaegh A."/>
            <person name="Iglesias-Rodriguez M.D."/>
            <person name="Jenkins J."/>
            <person name="Jones B.M."/>
            <person name="Lawson T."/>
            <person name="Leese F."/>
            <person name="Lindquist E."/>
            <person name="Lobanov A."/>
            <person name="Lomsadze A."/>
            <person name="Malik S.B."/>
            <person name="Marsh M.E."/>
            <person name="Mackinder L."/>
            <person name="Mock T."/>
            <person name="Mueller-Roeber B."/>
            <person name="Pagarete A."/>
            <person name="Parker M."/>
            <person name="Probert I."/>
            <person name="Quesneville H."/>
            <person name="Raines C."/>
            <person name="Rensing S.A."/>
            <person name="Riano-Pachon D.M."/>
            <person name="Richier S."/>
            <person name="Rokitta S."/>
            <person name="Shiraiwa Y."/>
            <person name="Soanes D.M."/>
            <person name="van der Giezen M."/>
            <person name="Wahlund T.M."/>
            <person name="Williams B."/>
            <person name="Wilson W."/>
            <person name="Wolfe G."/>
            <person name="Wurch L.L."/>
        </authorList>
    </citation>
    <scope>NUCLEOTIDE SEQUENCE</scope>
</reference>
<proteinExistence type="predicted"/>
<protein>
    <submittedName>
        <fullName evidence="1">Uncharacterized protein</fullName>
    </submittedName>
</protein>
<dbReference type="KEGG" id="ehx:EMIHUDRAFT_60085"/>
<dbReference type="eggNOG" id="ENOG502SE0Q">
    <property type="taxonomic scope" value="Eukaryota"/>
</dbReference>
<dbReference type="AlphaFoldDB" id="A0A0D3J9R0"/>
<sequence length="77" mass="8931">CICINCKWVDRCKTYHWVETQHEQEHVTAAPDFEPVDPQIQAAVAGEMLRDLTTEFDVFACDAFTEDSGRWLRLMPD</sequence>
<name>A0A0D3J9R0_EMIH1</name>
<dbReference type="InterPro" id="IPR019656">
    <property type="entry name" value="Uncharacterised_Ycf34"/>
</dbReference>
<keyword evidence="2" id="KW-1185">Reference proteome</keyword>
<dbReference type="STRING" id="2903.R1E0A0"/>
<organism evidence="1 2">
    <name type="scientific">Emiliania huxleyi (strain CCMP1516)</name>
    <dbReference type="NCBI Taxonomy" id="280463"/>
    <lineage>
        <taxon>Eukaryota</taxon>
        <taxon>Haptista</taxon>
        <taxon>Haptophyta</taxon>
        <taxon>Prymnesiophyceae</taxon>
        <taxon>Isochrysidales</taxon>
        <taxon>Noelaerhabdaceae</taxon>
        <taxon>Emiliania</taxon>
    </lineage>
</organism>
<dbReference type="EnsemblProtists" id="EOD20245">
    <property type="protein sequence ID" value="EOD20245"/>
    <property type="gene ID" value="EMIHUDRAFT_49568"/>
</dbReference>
<evidence type="ECO:0000313" key="2">
    <source>
        <dbReference type="Proteomes" id="UP000013827"/>
    </source>
</evidence>
<dbReference type="KEGG" id="ehx:EMIHUDRAFT_49568"/>
<dbReference type="Pfam" id="PF10718">
    <property type="entry name" value="Ycf34"/>
    <property type="match status" value="1"/>
</dbReference>
<dbReference type="RefSeq" id="XP_005767254.1">
    <property type="nucleotide sequence ID" value="XM_005767197.1"/>
</dbReference>
<evidence type="ECO:0000313" key="1">
    <source>
        <dbReference type="EnsemblProtists" id="EOD20245"/>
    </source>
</evidence>
<dbReference type="OMA" id="CICVNCH"/>
<accession>A0A0D3J9R0</accession>
<dbReference type="GeneID" id="17261109"/>
<dbReference type="RefSeq" id="XP_005772674.1">
    <property type="nucleotide sequence ID" value="XM_005772617.1"/>
</dbReference>
<dbReference type="HOGENOM" id="CLU_187113_0_0_1"/>
<dbReference type="EnsemblProtists" id="EOD14825">
    <property type="protein sequence ID" value="EOD14825"/>
    <property type="gene ID" value="EMIHUDRAFT_60085"/>
</dbReference>
<dbReference type="GeneID" id="17265790"/>
<dbReference type="PaxDb" id="2903-EOD14825"/>
<reference evidence="1" key="2">
    <citation type="submission" date="2024-10" db="UniProtKB">
        <authorList>
            <consortium name="EnsemblProtists"/>
        </authorList>
    </citation>
    <scope>IDENTIFICATION</scope>
</reference>
<dbReference type="Proteomes" id="UP000013827">
    <property type="component" value="Unassembled WGS sequence"/>
</dbReference>